<organism evidence="6 7">
    <name type="scientific">Mytilus galloprovincialis</name>
    <name type="common">Mediterranean mussel</name>
    <dbReference type="NCBI Taxonomy" id="29158"/>
    <lineage>
        <taxon>Eukaryota</taxon>
        <taxon>Metazoa</taxon>
        <taxon>Spiralia</taxon>
        <taxon>Lophotrochozoa</taxon>
        <taxon>Mollusca</taxon>
        <taxon>Bivalvia</taxon>
        <taxon>Autobranchia</taxon>
        <taxon>Pteriomorphia</taxon>
        <taxon>Mytilida</taxon>
        <taxon>Mytiloidea</taxon>
        <taxon>Mytilidae</taxon>
        <taxon>Mytilinae</taxon>
        <taxon>Mytilus</taxon>
    </lineage>
</organism>
<dbReference type="AlphaFoldDB" id="A0A8B6EHR8"/>
<keyword evidence="7" id="KW-1185">Reference proteome</keyword>
<dbReference type="InterPro" id="IPR013694">
    <property type="entry name" value="VIT"/>
</dbReference>
<feature type="domain" description="VWFA" evidence="3">
    <location>
        <begin position="283"/>
        <end position="451"/>
    </location>
</feature>
<dbReference type="PROSITE" id="PS50234">
    <property type="entry name" value="VWFA"/>
    <property type="match status" value="1"/>
</dbReference>
<dbReference type="Gene3D" id="1.20.5.110">
    <property type="match status" value="1"/>
</dbReference>
<gene>
    <name evidence="6" type="ORF">MGAL_10B054159</name>
</gene>
<dbReference type="SMART" id="SM00327">
    <property type="entry name" value="VWA"/>
    <property type="match status" value="1"/>
</dbReference>
<feature type="compositionally biased region" description="Acidic residues" evidence="2">
    <location>
        <begin position="699"/>
        <end position="713"/>
    </location>
</feature>
<dbReference type="PROSITE" id="PS50892">
    <property type="entry name" value="V_SNARE"/>
    <property type="match status" value="1"/>
</dbReference>
<dbReference type="Pfam" id="PF08487">
    <property type="entry name" value="VIT"/>
    <property type="match status" value="1"/>
</dbReference>
<dbReference type="Gene3D" id="3.40.50.410">
    <property type="entry name" value="von Willebrand factor, type A domain"/>
    <property type="match status" value="1"/>
</dbReference>
<dbReference type="PANTHER" id="PTHR45737:SF6">
    <property type="entry name" value="VON WILLEBRAND FACTOR A DOMAIN-CONTAINING PROTEIN 5A"/>
    <property type="match status" value="1"/>
</dbReference>
<sequence length="823" mass="91471">MSNIQCLCGLIIEGKDLTVPLKESKVNATVQGFIANVESQLTYINETTEALQTRFIFPLDDMSAVYKFEAYVNKKHIIAECKDKEEAKKTYKEAISSGHTALFISEADTAGDTFECKLGNLPAGESAVLTLSYVVELSVQPDGKLRFILPTVLNPRYSPEVGHAIEAGSEPTPSQVDIKTPCELTFSASISGCYNVESITSPIDKLNVKIGDDKLSASVDLSELFQFDHDLTMDIKYGNINKPQVILEPGNLEKDGFLKEDLLMVNFCPDIKQGTHTENSQREFIFVIDRSGSMHGNRIEKAKETLLLLLKSLPVGCMFNVVSFGSHHSFLFKKSEIYSEKTLQKALVVQSKMDADMGGTEILEPLKKIYSETCKHDYPRQIFLLTDGEVGNTSEVISLVGSHKKNTRVFTFGIGDGVSTSLIKNVAKASRGKAVFIKDQDNMKAKVMSAMKSSLTGCLHDVKLNWELPECFTATTIPVEPPVIFSGDNVVLFAVLKSSDSKVDVSGSLNLTGTLGGNSVSYKMKIESTRSPHIDLPLHRVGAKYQIKELEIEESNSEFDDGQSGKEKEKIILFSQAANIISKYTAFVGVDQDTKVPVSLIKEVNNRQRAYMAMGPRMNLKKRCMANIDVCLDRGEMLDDLECKSDELVSDASTCMARATQYKSRPWWKRFAPSLSSFSWPSFLKKKDTEEQASVHIEDEQEGQEAEDEDDSCTDFLSSNQLTGDKLMDLVSQQNFDGSWAPTQRLATIINTTETNLKAKYKGSVWCTAIVIIYLETNFSHCKTEWGMVCDKATQWLTSQDKDGKTVEDILQEVKESDIVKIM</sequence>
<dbReference type="PANTHER" id="PTHR45737">
    <property type="entry name" value="VON WILLEBRAND FACTOR A DOMAIN-CONTAINING PROTEIN 5A"/>
    <property type="match status" value="1"/>
</dbReference>
<evidence type="ECO:0000259" key="4">
    <source>
        <dbReference type="PROSITE" id="PS50892"/>
    </source>
</evidence>
<dbReference type="InterPro" id="IPR036465">
    <property type="entry name" value="vWFA_dom_sf"/>
</dbReference>
<comment type="caution">
    <text evidence="6">The sequence shown here is derived from an EMBL/GenBank/DDBJ whole genome shotgun (WGS) entry which is preliminary data.</text>
</comment>
<feature type="domain" description="VIT" evidence="5">
    <location>
        <begin position="5"/>
        <end position="135"/>
    </location>
</feature>
<proteinExistence type="predicted"/>
<protein>
    <submittedName>
        <fullName evidence="6">Uncharacterized protein</fullName>
    </submittedName>
</protein>
<keyword evidence="1" id="KW-0175">Coiled coil</keyword>
<feature type="region of interest" description="Disordered" evidence="2">
    <location>
        <begin position="691"/>
        <end position="714"/>
    </location>
</feature>
<dbReference type="OrthoDB" id="1729737at2759"/>
<dbReference type="Pfam" id="PF00957">
    <property type="entry name" value="Synaptobrevin"/>
    <property type="match status" value="1"/>
</dbReference>
<evidence type="ECO:0000259" key="5">
    <source>
        <dbReference type="PROSITE" id="PS51468"/>
    </source>
</evidence>
<reference evidence="6" key="1">
    <citation type="submission" date="2018-11" db="EMBL/GenBank/DDBJ databases">
        <authorList>
            <person name="Alioto T."/>
            <person name="Alioto T."/>
        </authorList>
    </citation>
    <scope>NUCLEOTIDE SEQUENCE</scope>
</reference>
<evidence type="ECO:0000313" key="6">
    <source>
        <dbReference type="EMBL" id="VDI33763.1"/>
    </source>
</evidence>
<accession>A0A8B6EHR8</accession>
<dbReference type="PROSITE" id="PS51468">
    <property type="entry name" value="VIT"/>
    <property type="match status" value="1"/>
</dbReference>
<dbReference type="SUPFAM" id="SSF53300">
    <property type="entry name" value="vWA-like"/>
    <property type="match status" value="1"/>
</dbReference>
<dbReference type="Proteomes" id="UP000596742">
    <property type="component" value="Unassembled WGS sequence"/>
</dbReference>
<dbReference type="EMBL" id="UYJE01005074">
    <property type="protein sequence ID" value="VDI33763.1"/>
    <property type="molecule type" value="Genomic_DNA"/>
</dbReference>
<dbReference type="Pfam" id="PF13768">
    <property type="entry name" value="VWA_3"/>
    <property type="match status" value="1"/>
</dbReference>
<evidence type="ECO:0000256" key="2">
    <source>
        <dbReference type="SAM" id="MobiDB-lite"/>
    </source>
</evidence>
<dbReference type="SMART" id="SM00609">
    <property type="entry name" value="VIT"/>
    <property type="match status" value="1"/>
</dbReference>
<dbReference type="InterPro" id="IPR002035">
    <property type="entry name" value="VWF_A"/>
</dbReference>
<evidence type="ECO:0000313" key="7">
    <source>
        <dbReference type="Proteomes" id="UP000596742"/>
    </source>
</evidence>
<feature type="domain" description="V-SNARE coiled-coil homology" evidence="4">
    <location>
        <begin position="609"/>
        <end position="669"/>
    </location>
</feature>
<dbReference type="InterPro" id="IPR042855">
    <property type="entry name" value="V_SNARE_CC"/>
</dbReference>
<dbReference type="SUPFAM" id="SSF58038">
    <property type="entry name" value="SNARE fusion complex"/>
    <property type="match status" value="1"/>
</dbReference>
<evidence type="ECO:0000256" key="1">
    <source>
        <dbReference type="PROSITE-ProRule" id="PRU00290"/>
    </source>
</evidence>
<evidence type="ECO:0000259" key="3">
    <source>
        <dbReference type="PROSITE" id="PS50234"/>
    </source>
</evidence>
<name>A0A8B6EHR8_MYTGA</name>